<dbReference type="PANTHER" id="PTHR15723:SF0">
    <property type="entry name" value="CARBOHYDRATE SULFOTRANSFERASE 15"/>
    <property type="match status" value="1"/>
</dbReference>
<name>A0A9Q1H2D8_HOLLE</name>
<dbReference type="Proteomes" id="UP001152320">
    <property type="component" value="Chromosome 13"/>
</dbReference>
<dbReference type="EMBL" id="JAIZAY010000013">
    <property type="protein sequence ID" value="KAJ8030523.1"/>
    <property type="molecule type" value="Genomic_DNA"/>
</dbReference>
<gene>
    <name evidence="2" type="ORF">HOLleu_26971</name>
</gene>
<accession>A0A9Q1H2D8</accession>
<evidence type="ECO:0000259" key="1">
    <source>
        <dbReference type="Pfam" id="PF00685"/>
    </source>
</evidence>
<reference evidence="2" key="1">
    <citation type="submission" date="2021-10" db="EMBL/GenBank/DDBJ databases">
        <title>Tropical sea cucumber genome reveals ecological adaptation and Cuvierian tubules defense mechanism.</title>
        <authorList>
            <person name="Chen T."/>
        </authorList>
    </citation>
    <scope>NUCLEOTIDE SEQUENCE</scope>
    <source>
        <strain evidence="2">Nanhai2018</strain>
        <tissue evidence="2">Muscle</tissue>
    </source>
</reference>
<dbReference type="PANTHER" id="PTHR15723">
    <property type="entry name" value="CARBOHYDRATE SULFOTRANSFERASE 15"/>
    <property type="match status" value="1"/>
</dbReference>
<keyword evidence="3" id="KW-1185">Reference proteome</keyword>
<dbReference type="InterPro" id="IPR052654">
    <property type="entry name" value="CS_Sulfotransferase"/>
</dbReference>
<evidence type="ECO:0000313" key="2">
    <source>
        <dbReference type="EMBL" id="KAJ8030523.1"/>
    </source>
</evidence>
<dbReference type="Gene3D" id="3.40.50.300">
    <property type="entry name" value="P-loop containing nucleotide triphosphate hydrolases"/>
    <property type="match status" value="1"/>
</dbReference>
<dbReference type="OrthoDB" id="526228at2759"/>
<evidence type="ECO:0000313" key="3">
    <source>
        <dbReference type="Proteomes" id="UP001152320"/>
    </source>
</evidence>
<dbReference type="GO" id="GO:0019319">
    <property type="term" value="P:hexose biosynthetic process"/>
    <property type="evidence" value="ECO:0007669"/>
    <property type="project" value="TreeGrafter"/>
</dbReference>
<comment type="caution">
    <text evidence="2">The sequence shown here is derived from an EMBL/GenBank/DDBJ whole genome shotgun (WGS) entry which is preliminary data.</text>
</comment>
<dbReference type="AlphaFoldDB" id="A0A9Q1H2D8"/>
<dbReference type="GO" id="GO:0050659">
    <property type="term" value="F:N-acetylgalactosamine 4-sulfate 6-O-sulfotransferase activity"/>
    <property type="evidence" value="ECO:0007669"/>
    <property type="project" value="TreeGrafter"/>
</dbReference>
<sequence length="508" mass="59331">MKNTNLSSLLGKKSFCIVLSISVLIFLLIAIPNDDMPVSPIQFKNFSKSRAKEGIISNSVESVEDARFSDDVSEELFKRINGNQSTTQMQMTSILETNESAQSGLSYIRILRKNPRGKLSAMEGIEADNFRRNLLEKMNVDKDVIDNYFIEKNNIDKLKYLHDWDDVPAKLKKYAPIVFKIVPSEKDPNFKTPCWNRRSFLRCLPYFYLLGMTKSGTSDLWNKTVVHPQIINTNKETHWWSHRFENKRSSLPFSGPRGESSFLFKYTTRALSGIDMPNITLGLKSKKVLGDGSPSTLWNNRHWRRIYPGVTDGPPYINADVIRTVTPNAKFLVILREPVSRLYSSYNFFHRSSKPTPEQFHEVVVNSVAIFEECLKENGLRACTYQPVISMRSFLPNTDFTGGLYHVYLEDWFRIFSREQILVLELNDWHYHCFENLSKVYKFLELDSVPDTFIQESCNQPTRVSPKKRIARKMLDKTKRFLEEKYNPYNEKLFELLKDDRFDWRYNK</sequence>
<dbReference type="InterPro" id="IPR000863">
    <property type="entry name" value="Sulfotransferase_dom"/>
</dbReference>
<proteinExistence type="predicted"/>
<protein>
    <submittedName>
        <fullName evidence="2">Carbohydrate sulfotransferase 15</fullName>
    </submittedName>
</protein>
<organism evidence="2 3">
    <name type="scientific">Holothuria leucospilota</name>
    <name type="common">Black long sea cucumber</name>
    <name type="synonym">Mertensiothuria leucospilota</name>
    <dbReference type="NCBI Taxonomy" id="206669"/>
    <lineage>
        <taxon>Eukaryota</taxon>
        <taxon>Metazoa</taxon>
        <taxon>Echinodermata</taxon>
        <taxon>Eleutherozoa</taxon>
        <taxon>Echinozoa</taxon>
        <taxon>Holothuroidea</taxon>
        <taxon>Aspidochirotacea</taxon>
        <taxon>Aspidochirotida</taxon>
        <taxon>Holothuriidae</taxon>
        <taxon>Holothuria</taxon>
    </lineage>
</organism>
<dbReference type="InterPro" id="IPR027417">
    <property type="entry name" value="P-loop_NTPase"/>
</dbReference>
<dbReference type="SUPFAM" id="SSF52540">
    <property type="entry name" value="P-loop containing nucleoside triphosphate hydrolases"/>
    <property type="match status" value="1"/>
</dbReference>
<dbReference type="Pfam" id="PF00685">
    <property type="entry name" value="Sulfotransfer_1"/>
    <property type="match status" value="1"/>
</dbReference>
<feature type="domain" description="Sulfotransferase" evidence="1">
    <location>
        <begin position="323"/>
        <end position="465"/>
    </location>
</feature>